<sequence length="190" mass="20546">MTLIVGTLHEGQVWMACDSIGSDGFTKMIVKQPKLFRKGDLIMGYTDSFRLGQLLEHNLALPSRAVGQEVVSWLITAFVDTLRTCLKNGGYATCESGTEGGGNFLIATEGRLFEVQRNYSVLESTEPYAAVGSGEYHAYGALHATHLLDLPPRQRLLLALEAAAAHVTTVRGPYWIIPPGAASPEPLTDA</sequence>
<keyword evidence="2" id="KW-1185">Reference proteome</keyword>
<accession>A0A418VFY2</accession>
<dbReference type="EMBL" id="QYUJ01000008">
    <property type="protein sequence ID" value="RJF74961.1"/>
    <property type="molecule type" value="Genomic_DNA"/>
</dbReference>
<gene>
    <name evidence="1" type="ORF">D3875_02900</name>
</gene>
<name>A0A418VFY2_9DEIO</name>
<comment type="caution">
    <text evidence="1">The sequence shown here is derived from an EMBL/GenBank/DDBJ whole genome shotgun (WGS) entry which is preliminary data.</text>
</comment>
<evidence type="ECO:0000313" key="1">
    <source>
        <dbReference type="EMBL" id="RJF74961.1"/>
    </source>
</evidence>
<dbReference type="SUPFAM" id="SSF56235">
    <property type="entry name" value="N-terminal nucleophile aminohydrolases (Ntn hydrolases)"/>
    <property type="match status" value="1"/>
</dbReference>
<dbReference type="Proteomes" id="UP000286287">
    <property type="component" value="Unassembled WGS sequence"/>
</dbReference>
<dbReference type="AlphaFoldDB" id="A0A418VFY2"/>
<organism evidence="1 2">
    <name type="scientific">Deinococcus cavernae</name>
    <dbReference type="NCBI Taxonomy" id="2320857"/>
    <lineage>
        <taxon>Bacteria</taxon>
        <taxon>Thermotogati</taxon>
        <taxon>Deinococcota</taxon>
        <taxon>Deinococci</taxon>
        <taxon>Deinococcales</taxon>
        <taxon>Deinococcaceae</taxon>
        <taxon>Deinococcus</taxon>
    </lineage>
</organism>
<reference evidence="1 2" key="1">
    <citation type="submission" date="2018-09" db="EMBL/GenBank/DDBJ databases">
        <authorList>
            <person name="Zhu H."/>
        </authorList>
    </citation>
    <scope>NUCLEOTIDE SEQUENCE [LARGE SCALE GENOMIC DNA]</scope>
    <source>
        <strain evidence="1 2">K2S05-167</strain>
    </source>
</reference>
<dbReference type="Gene3D" id="3.60.20.10">
    <property type="entry name" value="Glutamine Phosphoribosylpyrophosphate, subunit 1, domain 1"/>
    <property type="match status" value="1"/>
</dbReference>
<protein>
    <recommendedName>
        <fullName evidence="3">20S proteasome subunit A/B</fullName>
    </recommendedName>
</protein>
<dbReference type="RefSeq" id="WP_119760976.1">
    <property type="nucleotide sequence ID" value="NZ_QYUJ01000008.1"/>
</dbReference>
<proteinExistence type="predicted"/>
<dbReference type="OrthoDB" id="8354941at2"/>
<evidence type="ECO:0008006" key="3">
    <source>
        <dbReference type="Google" id="ProtNLM"/>
    </source>
</evidence>
<evidence type="ECO:0000313" key="2">
    <source>
        <dbReference type="Proteomes" id="UP000286287"/>
    </source>
</evidence>
<dbReference type="InterPro" id="IPR029055">
    <property type="entry name" value="Ntn_hydrolases_N"/>
</dbReference>